<keyword evidence="2" id="KW-0418">Kinase</keyword>
<gene>
    <name evidence="7" type="ORF">GCM10023322_60380</name>
</gene>
<evidence type="ECO:0008006" key="9">
    <source>
        <dbReference type="Google" id="ProtNLM"/>
    </source>
</evidence>
<keyword evidence="1" id="KW-0808">Transferase</keyword>
<accession>A0ABP9SH71</accession>
<dbReference type="InterPro" id="IPR005561">
    <property type="entry name" value="ANTAR"/>
</dbReference>
<dbReference type="SUPFAM" id="SSF52172">
    <property type="entry name" value="CheY-like"/>
    <property type="match status" value="1"/>
</dbReference>
<protein>
    <recommendedName>
        <fullName evidence="9">ANTAR domain-containing protein</fullName>
    </recommendedName>
</protein>
<keyword evidence="8" id="KW-1185">Reference proteome</keyword>
<feature type="domain" description="ANTAR" evidence="6">
    <location>
        <begin position="19"/>
        <end position="80"/>
    </location>
</feature>
<dbReference type="SUPFAM" id="SSF55785">
    <property type="entry name" value="PYP-like sensor domain (PAS domain)"/>
    <property type="match status" value="1"/>
</dbReference>
<dbReference type="InterPro" id="IPR011006">
    <property type="entry name" value="CheY-like_superfamily"/>
</dbReference>
<dbReference type="SMART" id="SM01012">
    <property type="entry name" value="ANTAR"/>
    <property type="match status" value="1"/>
</dbReference>
<comment type="caution">
    <text evidence="7">The sequence shown here is derived from an EMBL/GenBank/DDBJ whole genome shotgun (WGS) entry which is preliminary data.</text>
</comment>
<dbReference type="InterPro" id="IPR003018">
    <property type="entry name" value="GAF"/>
</dbReference>
<evidence type="ECO:0000313" key="8">
    <source>
        <dbReference type="Proteomes" id="UP001501570"/>
    </source>
</evidence>
<dbReference type="Gene3D" id="3.30.450.40">
    <property type="match status" value="1"/>
</dbReference>
<dbReference type="Gene3D" id="3.30.450.20">
    <property type="entry name" value="PAS domain"/>
    <property type="match status" value="1"/>
</dbReference>
<dbReference type="Gene3D" id="1.10.10.10">
    <property type="entry name" value="Winged helix-like DNA-binding domain superfamily/Winged helix DNA-binding domain"/>
    <property type="match status" value="1"/>
</dbReference>
<organism evidence="7 8">
    <name type="scientific">Rugosimonospora acidiphila</name>
    <dbReference type="NCBI Taxonomy" id="556531"/>
    <lineage>
        <taxon>Bacteria</taxon>
        <taxon>Bacillati</taxon>
        <taxon>Actinomycetota</taxon>
        <taxon>Actinomycetes</taxon>
        <taxon>Micromonosporales</taxon>
        <taxon>Micromonosporaceae</taxon>
        <taxon>Rugosimonospora</taxon>
    </lineage>
</organism>
<feature type="domain" description="PAC" evidence="5">
    <location>
        <begin position="494"/>
        <end position="545"/>
    </location>
</feature>
<dbReference type="InterPro" id="IPR029016">
    <property type="entry name" value="GAF-like_dom_sf"/>
</dbReference>
<dbReference type="EMBL" id="BAABJQ010000022">
    <property type="protein sequence ID" value="GAA5194895.1"/>
    <property type="molecule type" value="Genomic_DNA"/>
</dbReference>
<dbReference type="Proteomes" id="UP001501570">
    <property type="component" value="Unassembled WGS sequence"/>
</dbReference>
<dbReference type="InterPro" id="IPR035965">
    <property type="entry name" value="PAS-like_dom_sf"/>
</dbReference>
<proteinExistence type="predicted"/>
<dbReference type="PROSITE" id="PS50113">
    <property type="entry name" value="PAC"/>
    <property type="match status" value="1"/>
</dbReference>
<sequence length="564" mass="60419">MTPAERAESDAALSWAARVQRLETELAGLRRAMRGRALIEQAKGLLAGTLDCTPDAAFEHLSRLSQHENRRLVEVAARIMGTAVPAGLDEPDPEPEPAGEGFASTVYVNASGEPDALAPAAPADAPALPAEARVRLQIVTSAVASAQTVAEIAERLLAEGVESLEADAVLIYIAEPDGALRMASCAGLPAQVASDWQRIPSAVPTVLGEAIASGSPLWFTARDEHGYLLVGDGAARAALPLRHAGRTFGVLEPIWALPREFSPEDRAYLEALAAAVATRIWQFDRLAVDVLAAPGHWLQSALDTVAAPTLLLSPVRDEDGAVIDFSIDFASSQAGQPYDQEPAELVGARLLDVRPTLAVAGVFDAYRQVLLTGTPWRRSAQTETILVRGKPRQVLISHAAARLGDGLLASWQVHDAEAELARAAVVEDLGKLGYAEWEIGSGQLRWSAGMYRIFDRSPSRGPLSLDEIPAQVLPEDLPDLERELRALIAERSPAEIQFRIALRGGARALRVLIRPTYDAAGELTLVHAVAQDVTELRLRADSARRDQQVAAMRRVHKGGRTSGS</sequence>
<evidence type="ECO:0000259" key="6">
    <source>
        <dbReference type="PROSITE" id="PS50921"/>
    </source>
</evidence>
<evidence type="ECO:0000256" key="4">
    <source>
        <dbReference type="ARBA" id="ARBA00023163"/>
    </source>
</evidence>
<evidence type="ECO:0000313" key="7">
    <source>
        <dbReference type="EMBL" id="GAA5194895.1"/>
    </source>
</evidence>
<name>A0ABP9SH71_9ACTN</name>
<dbReference type="InterPro" id="IPR036388">
    <property type="entry name" value="WH-like_DNA-bd_sf"/>
</dbReference>
<keyword evidence="3" id="KW-0805">Transcription regulation</keyword>
<dbReference type="SUPFAM" id="SSF55781">
    <property type="entry name" value="GAF domain-like"/>
    <property type="match status" value="1"/>
</dbReference>
<dbReference type="Pfam" id="PF13185">
    <property type="entry name" value="GAF_2"/>
    <property type="match status" value="1"/>
</dbReference>
<keyword evidence="4" id="KW-0804">Transcription</keyword>
<evidence type="ECO:0000256" key="1">
    <source>
        <dbReference type="ARBA" id="ARBA00022679"/>
    </source>
</evidence>
<evidence type="ECO:0000256" key="2">
    <source>
        <dbReference type="ARBA" id="ARBA00022777"/>
    </source>
</evidence>
<reference evidence="8" key="1">
    <citation type="journal article" date="2019" name="Int. J. Syst. Evol. Microbiol.">
        <title>The Global Catalogue of Microorganisms (GCM) 10K type strain sequencing project: providing services to taxonomists for standard genome sequencing and annotation.</title>
        <authorList>
            <consortium name="The Broad Institute Genomics Platform"/>
            <consortium name="The Broad Institute Genome Sequencing Center for Infectious Disease"/>
            <person name="Wu L."/>
            <person name="Ma J."/>
        </authorList>
    </citation>
    <scope>NUCLEOTIDE SEQUENCE [LARGE SCALE GENOMIC DNA]</scope>
    <source>
        <strain evidence="8">JCM 18304</strain>
    </source>
</reference>
<dbReference type="Pfam" id="PF03861">
    <property type="entry name" value="ANTAR"/>
    <property type="match status" value="1"/>
</dbReference>
<evidence type="ECO:0000259" key="5">
    <source>
        <dbReference type="PROSITE" id="PS50113"/>
    </source>
</evidence>
<dbReference type="RefSeq" id="WP_345635319.1">
    <property type="nucleotide sequence ID" value="NZ_BAABJQ010000022.1"/>
</dbReference>
<dbReference type="InterPro" id="IPR000700">
    <property type="entry name" value="PAS-assoc_C"/>
</dbReference>
<dbReference type="PROSITE" id="PS50921">
    <property type="entry name" value="ANTAR"/>
    <property type="match status" value="1"/>
</dbReference>
<evidence type="ECO:0000256" key="3">
    <source>
        <dbReference type="ARBA" id="ARBA00023015"/>
    </source>
</evidence>